<reference evidence="1" key="1">
    <citation type="journal article" date="2021" name="Proc. Natl. Acad. Sci. U.S.A.">
        <title>A Catalog of Tens of Thousands of Viruses from Human Metagenomes Reveals Hidden Associations with Chronic Diseases.</title>
        <authorList>
            <person name="Tisza M.J."/>
            <person name="Buck C.B."/>
        </authorList>
    </citation>
    <scope>NUCLEOTIDE SEQUENCE</scope>
    <source>
        <strain evidence="1">CtxbQ4</strain>
    </source>
</reference>
<name>A0A8S5R4N2_9CAUD</name>
<evidence type="ECO:0000313" key="1">
    <source>
        <dbReference type="EMBL" id="DAE26414.1"/>
    </source>
</evidence>
<proteinExistence type="predicted"/>
<accession>A0A8S5R4N2</accession>
<dbReference type="EMBL" id="BK015817">
    <property type="protein sequence ID" value="DAE26414.1"/>
    <property type="molecule type" value="Genomic_DNA"/>
</dbReference>
<organism evidence="1">
    <name type="scientific">Myoviridae sp. ctxbQ4</name>
    <dbReference type="NCBI Taxonomy" id="2827292"/>
    <lineage>
        <taxon>Viruses</taxon>
        <taxon>Duplodnaviria</taxon>
        <taxon>Heunggongvirae</taxon>
        <taxon>Uroviricota</taxon>
        <taxon>Caudoviricetes</taxon>
    </lineage>
</organism>
<protein>
    <submittedName>
        <fullName evidence="1">Uncharacterized protein</fullName>
    </submittedName>
</protein>
<sequence>MRVNELYKQVAQLGFEDSLEDDNRFYYAANRALLQVSALRPAISLYIINHAPLQNIIAGAGFAPAEKKTELCYEAQSPKAYYFEADGNGTAYIEKRESDGSYAVIGTVTLAANRTYKPYRGFIRDFDAFVTGAVRIRFVGEYIYHVKNIAMYGDLYSDDADGIPEYAPYYRYDISRLTDDFLSLCSPPIKDDDARERLHRDYDTENGRVILLPYDAHGCYEVRYRRRVTPIETDDAAQDNESEIDLDEELCALLPNLVAAYVWAEDEPNLAQYYLTLYQTSAADLEKKARNTAPIYMKSANGW</sequence>